<dbReference type="InterPro" id="IPR005467">
    <property type="entry name" value="His_kinase_dom"/>
</dbReference>
<comment type="catalytic activity">
    <reaction evidence="1">
        <text>ATP + protein L-histidine = ADP + protein N-phospho-L-histidine.</text>
        <dbReference type="EC" id="2.7.13.3"/>
    </reaction>
</comment>
<dbReference type="SUPFAM" id="SSF47384">
    <property type="entry name" value="Homodimeric domain of signal transducing histidine kinase"/>
    <property type="match status" value="1"/>
</dbReference>
<dbReference type="Pfam" id="PF00512">
    <property type="entry name" value="HisKA"/>
    <property type="match status" value="1"/>
</dbReference>
<dbReference type="PRINTS" id="PR00344">
    <property type="entry name" value="BCTRLSENSOR"/>
</dbReference>
<dbReference type="PROSITE" id="PS50109">
    <property type="entry name" value="HIS_KIN"/>
    <property type="match status" value="1"/>
</dbReference>
<keyword evidence="5" id="KW-0808">Transferase</keyword>
<comment type="subcellular location">
    <subcellularLocation>
        <location evidence="2">Cell membrane</location>
    </subcellularLocation>
</comment>
<evidence type="ECO:0000256" key="1">
    <source>
        <dbReference type="ARBA" id="ARBA00000085"/>
    </source>
</evidence>
<dbReference type="Proteomes" id="UP001168620">
    <property type="component" value="Unassembled WGS sequence"/>
</dbReference>
<dbReference type="CDD" id="cd00082">
    <property type="entry name" value="HisKA"/>
    <property type="match status" value="1"/>
</dbReference>
<evidence type="ECO:0000259" key="8">
    <source>
        <dbReference type="PROSITE" id="PS50109"/>
    </source>
</evidence>
<keyword evidence="10" id="KW-1185">Reference proteome</keyword>
<dbReference type="Gene3D" id="1.10.287.130">
    <property type="match status" value="1"/>
</dbReference>
<dbReference type="InterPro" id="IPR036097">
    <property type="entry name" value="HisK_dim/P_sf"/>
</dbReference>
<dbReference type="GO" id="GO:0016301">
    <property type="term" value="F:kinase activity"/>
    <property type="evidence" value="ECO:0007669"/>
    <property type="project" value="UniProtKB-KW"/>
</dbReference>
<dbReference type="Gene3D" id="3.30.565.10">
    <property type="entry name" value="Histidine kinase-like ATPase, C-terminal domain"/>
    <property type="match status" value="1"/>
</dbReference>
<evidence type="ECO:0000256" key="6">
    <source>
        <dbReference type="ARBA" id="ARBA00022777"/>
    </source>
</evidence>
<feature type="domain" description="Histidine kinase" evidence="8">
    <location>
        <begin position="215"/>
        <end position="445"/>
    </location>
</feature>
<dbReference type="InterPro" id="IPR050736">
    <property type="entry name" value="Sensor_HK_Regulatory"/>
</dbReference>
<keyword evidence="7" id="KW-0902">Two-component regulatory system</keyword>
<dbReference type="EMBL" id="JAUHJQ010000001">
    <property type="protein sequence ID" value="MDN4171887.1"/>
    <property type="molecule type" value="Genomic_DNA"/>
</dbReference>
<evidence type="ECO:0000313" key="9">
    <source>
        <dbReference type="EMBL" id="MDN4171887.1"/>
    </source>
</evidence>
<evidence type="ECO:0000256" key="5">
    <source>
        <dbReference type="ARBA" id="ARBA00022679"/>
    </source>
</evidence>
<dbReference type="InterPro" id="IPR036890">
    <property type="entry name" value="HATPase_C_sf"/>
</dbReference>
<name>A0ABT8FBW7_9ACTN</name>
<accession>A0ABT8FBW7</accession>
<dbReference type="SMART" id="SM00387">
    <property type="entry name" value="HATPase_c"/>
    <property type="match status" value="1"/>
</dbReference>
<proteinExistence type="predicted"/>
<evidence type="ECO:0000313" key="10">
    <source>
        <dbReference type="Proteomes" id="UP001168620"/>
    </source>
</evidence>
<dbReference type="SMART" id="SM00388">
    <property type="entry name" value="HisKA"/>
    <property type="match status" value="1"/>
</dbReference>
<evidence type="ECO:0000256" key="4">
    <source>
        <dbReference type="ARBA" id="ARBA00022553"/>
    </source>
</evidence>
<evidence type="ECO:0000256" key="2">
    <source>
        <dbReference type="ARBA" id="ARBA00004236"/>
    </source>
</evidence>
<dbReference type="PANTHER" id="PTHR43711">
    <property type="entry name" value="TWO-COMPONENT HISTIDINE KINASE"/>
    <property type="match status" value="1"/>
</dbReference>
<dbReference type="EC" id="2.7.13.3" evidence="3"/>
<organism evidence="9 10">
    <name type="scientific">Nocardioides oceani</name>
    <dbReference type="NCBI Taxonomy" id="3058369"/>
    <lineage>
        <taxon>Bacteria</taxon>
        <taxon>Bacillati</taxon>
        <taxon>Actinomycetota</taxon>
        <taxon>Actinomycetes</taxon>
        <taxon>Propionibacteriales</taxon>
        <taxon>Nocardioidaceae</taxon>
        <taxon>Nocardioides</taxon>
    </lineage>
</organism>
<dbReference type="InterPro" id="IPR003594">
    <property type="entry name" value="HATPase_dom"/>
</dbReference>
<sequence length="445" mass="46770">MSDPALQPIPDDATPTAAASRAAMRVLLSDTAMDDAFETVGQHLLSLPRVDSVVAARTAFPPVDDDGWTALGGRAWLREWRLPDGPVRVVPPPGAGPEAALTMPWLSSRGRYGMVALADARDLPPEAAQDARELASGNGSAIIASAQFVGQTMAGSLSAVSATPGAWSDDHLADFQLLHAALTARMTLEHQRRALHDAVALSEQVRASQQQFFAALGHELRTPIAAITAYTEVLADEADAVVENGTDDPAPARQLAEMVARDSRVILRASDQLLAVVEDLLSTGRLAADTQTVADVDVADAVRDVLHWHRATAEPAGITVTNSVAPGAVVRARPSAFRQALTNLVGNAIVHNHPGGTVEVTVEPLRGEHGEARLRTSVRDSGPGLDDEQLDGVFEPFVRYAGEQTPGTGLGLALTRTLAERDGGTLGATSVLGRGSVFWIDLPAG</sequence>
<dbReference type="Pfam" id="PF02518">
    <property type="entry name" value="HATPase_c"/>
    <property type="match status" value="1"/>
</dbReference>
<dbReference type="InterPro" id="IPR003661">
    <property type="entry name" value="HisK_dim/P_dom"/>
</dbReference>
<dbReference type="InterPro" id="IPR004358">
    <property type="entry name" value="Sig_transdc_His_kin-like_C"/>
</dbReference>
<dbReference type="SUPFAM" id="SSF55874">
    <property type="entry name" value="ATPase domain of HSP90 chaperone/DNA topoisomerase II/histidine kinase"/>
    <property type="match status" value="1"/>
</dbReference>
<reference evidence="9" key="1">
    <citation type="submission" date="2023-06" db="EMBL/GenBank/DDBJ databases">
        <title>Draft genome sequence of Nocardioides sp. SOB77.</title>
        <authorList>
            <person name="Zhang G."/>
        </authorList>
    </citation>
    <scope>NUCLEOTIDE SEQUENCE</scope>
    <source>
        <strain evidence="9">SOB77</strain>
    </source>
</reference>
<comment type="caution">
    <text evidence="9">The sequence shown here is derived from an EMBL/GenBank/DDBJ whole genome shotgun (WGS) entry which is preliminary data.</text>
</comment>
<keyword evidence="6 9" id="KW-0418">Kinase</keyword>
<gene>
    <name evidence="9" type="ORF">QWY28_02915</name>
</gene>
<protein>
    <recommendedName>
        <fullName evidence="3">histidine kinase</fullName>
        <ecNumber evidence="3">2.7.13.3</ecNumber>
    </recommendedName>
</protein>
<keyword evidence="4" id="KW-0597">Phosphoprotein</keyword>
<dbReference type="RefSeq" id="WP_300950800.1">
    <property type="nucleotide sequence ID" value="NZ_JAUHJQ010000001.1"/>
</dbReference>
<evidence type="ECO:0000256" key="3">
    <source>
        <dbReference type="ARBA" id="ARBA00012438"/>
    </source>
</evidence>
<dbReference type="PANTHER" id="PTHR43711:SF31">
    <property type="entry name" value="HISTIDINE KINASE"/>
    <property type="match status" value="1"/>
</dbReference>
<evidence type="ECO:0000256" key="7">
    <source>
        <dbReference type="ARBA" id="ARBA00023012"/>
    </source>
</evidence>